<dbReference type="OrthoDB" id="1492681at2"/>
<dbReference type="KEGG" id="gem:GM21_2769"/>
<dbReference type="EMBL" id="CP001661">
    <property type="protein sequence ID" value="ACT18804.1"/>
    <property type="molecule type" value="Genomic_DNA"/>
</dbReference>
<dbReference type="HOGENOM" id="CLU_670732_0_0_7"/>
<name>C6E1F6_GEOSM</name>
<dbReference type="AlphaFoldDB" id="C6E1F6"/>
<evidence type="ECO:0000313" key="1">
    <source>
        <dbReference type="EMBL" id="ACT18804.1"/>
    </source>
</evidence>
<gene>
    <name evidence="1" type="ordered locus">GM21_2769</name>
</gene>
<sequence>MKGIIETIFKDHFGIDLKTWAVNFEVAYRKKNKDKFEFFTKKYSQHVAAELCKDKAKRRFYLDGDLFIYVQNCFPYADVKALTPQEFLLYPVCSIEEIIRMRKPSCASDLLLKVRSDAIADHPRITRVYLSRYDRAKHGWTLTGAFDDTPFTAYKDKLSAEHMVLCDNTPAGFVFITDPNGTCESTEFGNIIYISEALKHYLYYMNLFILCFKEISLEDRFNSFMIAVRTMLLAEALDFDLDSRGDLPQEIDSWLTAVVKDQLDFVIGHEYAHHLLGHLDGCSLSKSTHPSLLKESLGKYYNYDQRQEFDADFNSIKHAHYTEQQIDDVANAAIIYFIGLDLFDHVKYFLSPPTGGIKSHPDPIDRAWAIHNLFGTGKTAYRKDDLEYFVNMADELKSFLTNEFMPFNPDAFEIAGSVYLPSYRNHSLIDRIDF</sequence>
<protein>
    <submittedName>
        <fullName evidence="1">Uncharacterized protein</fullName>
    </submittedName>
</protein>
<proteinExistence type="predicted"/>
<reference evidence="1" key="1">
    <citation type="submission" date="2009-07" db="EMBL/GenBank/DDBJ databases">
        <title>Complete sequence of Geobacter sp. M21.</title>
        <authorList>
            <consortium name="US DOE Joint Genome Institute"/>
            <person name="Lucas S."/>
            <person name="Copeland A."/>
            <person name="Lapidus A."/>
            <person name="Glavina del Rio T."/>
            <person name="Dalin E."/>
            <person name="Tice H."/>
            <person name="Bruce D."/>
            <person name="Goodwin L."/>
            <person name="Pitluck S."/>
            <person name="Saunders E."/>
            <person name="Brettin T."/>
            <person name="Detter J.C."/>
            <person name="Han C."/>
            <person name="Larimer F."/>
            <person name="Land M."/>
            <person name="Hauser L."/>
            <person name="Kyrpides N."/>
            <person name="Ovchinnikova G."/>
            <person name="Lovley D."/>
        </authorList>
    </citation>
    <scope>NUCLEOTIDE SEQUENCE [LARGE SCALE GENOMIC DNA]</scope>
    <source>
        <strain evidence="1">M21</strain>
    </source>
</reference>
<accession>C6E1F6</accession>
<organism evidence="1">
    <name type="scientific">Geobacter sp. (strain M21)</name>
    <dbReference type="NCBI Taxonomy" id="443144"/>
    <lineage>
        <taxon>Bacteria</taxon>
        <taxon>Pseudomonadati</taxon>
        <taxon>Thermodesulfobacteriota</taxon>
        <taxon>Desulfuromonadia</taxon>
        <taxon>Geobacterales</taxon>
        <taxon>Geobacteraceae</taxon>
        <taxon>Geobacter</taxon>
    </lineage>
</organism>
<dbReference type="eggNOG" id="ENOG5033R85">
    <property type="taxonomic scope" value="Bacteria"/>
</dbReference>